<dbReference type="Gene3D" id="3.40.50.1820">
    <property type="entry name" value="alpha/beta hydrolase"/>
    <property type="match status" value="1"/>
</dbReference>
<dbReference type="SUPFAM" id="SSF53474">
    <property type="entry name" value="alpha/beta-Hydrolases"/>
    <property type="match status" value="1"/>
</dbReference>
<dbReference type="InterPro" id="IPR014940">
    <property type="entry name" value="BAAT_C"/>
</dbReference>
<dbReference type="InterPro" id="IPR042490">
    <property type="entry name" value="Thio_Ohase/BAAT_N"/>
</dbReference>
<evidence type="ECO:0000259" key="4">
    <source>
        <dbReference type="Pfam" id="PF08840"/>
    </source>
</evidence>
<organism evidence="5 6">
    <name type="scientific">Oceanobacillus profundus</name>
    <dbReference type="NCBI Taxonomy" id="372463"/>
    <lineage>
        <taxon>Bacteria</taxon>
        <taxon>Bacillati</taxon>
        <taxon>Bacillota</taxon>
        <taxon>Bacilli</taxon>
        <taxon>Bacillales</taxon>
        <taxon>Bacillaceae</taxon>
        <taxon>Oceanobacillus</taxon>
    </lineage>
</organism>
<evidence type="ECO:0000313" key="6">
    <source>
        <dbReference type="Proteomes" id="UP000285456"/>
    </source>
</evidence>
<comment type="caution">
    <text evidence="5">The sequence shown here is derived from an EMBL/GenBank/DDBJ whole genome shotgun (WGS) entry which is preliminary data.</text>
</comment>
<dbReference type="AlphaFoldDB" id="A0A417YIB1"/>
<dbReference type="EMBL" id="QWEH01000005">
    <property type="protein sequence ID" value="RHW32694.1"/>
    <property type="molecule type" value="Genomic_DNA"/>
</dbReference>
<feature type="active site" description="Charge relay system" evidence="2">
    <location>
        <position position="346"/>
    </location>
</feature>
<evidence type="ECO:0000259" key="3">
    <source>
        <dbReference type="Pfam" id="PF04775"/>
    </source>
</evidence>
<dbReference type="Pfam" id="PF08840">
    <property type="entry name" value="BAAT_C"/>
    <property type="match status" value="1"/>
</dbReference>
<keyword evidence="6" id="KW-1185">Reference proteome</keyword>
<dbReference type="Proteomes" id="UP000285456">
    <property type="component" value="Unassembled WGS sequence"/>
</dbReference>
<name>A0A417YIB1_9BACI</name>
<accession>A0A417YIB1</accession>
<gene>
    <name evidence="5" type="ORF">D1B32_10230</name>
</gene>
<evidence type="ECO:0000256" key="2">
    <source>
        <dbReference type="PIRSR" id="PIRSR016521-1"/>
    </source>
</evidence>
<feature type="domain" description="BAAT/Acyl-CoA thioester hydrolase C-terminal" evidence="4">
    <location>
        <begin position="204"/>
        <end position="433"/>
    </location>
</feature>
<feature type="active site" description="Charge relay system" evidence="2">
    <location>
        <position position="381"/>
    </location>
</feature>
<dbReference type="PANTHER" id="PTHR10824">
    <property type="entry name" value="ACYL-COENZYME A THIOESTERASE-RELATED"/>
    <property type="match status" value="1"/>
</dbReference>
<dbReference type="RefSeq" id="WP_095311931.1">
    <property type="nucleotide sequence ID" value="NZ_PHUT01000005.1"/>
</dbReference>
<dbReference type="InterPro" id="IPR029058">
    <property type="entry name" value="AB_hydrolase_fold"/>
</dbReference>
<evidence type="ECO:0000313" key="5">
    <source>
        <dbReference type="EMBL" id="RHW32694.1"/>
    </source>
</evidence>
<dbReference type="Pfam" id="PF04775">
    <property type="entry name" value="Bile_Hydr_Trans"/>
    <property type="match status" value="1"/>
</dbReference>
<dbReference type="Gene3D" id="2.60.40.2240">
    <property type="entry name" value="Acyl-CoA thioester hydrolase/BAAT N-terminal domain"/>
    <property type="match status" value="1"/>
</dbReference>
<dbReference type="PANTHER" id="PTHR10824:SF4">
    <property type="entry name" value="ACYL-COENZYME A THIOESTERASE 1-LIKE"/>
    <property type="match status" value="1"/>
</dbReference>
<dbReference type="InterPro" id="IPR016662">
    <property type="entry name" value="Acyl-CoA_thioEstase_long-chain"/>
</dbReference>
<sequence length="434" mass="47518">MTKLATKAPQFIITPQIALVDEPLQIRLSGCNPKQTVKIQARSTDGNRNPFESYGFFQTDEQGVIDLSKQKPISGTYETIDSMGLLWSMKLDDPKKHALFTKSKSTPITVTITAELNGDTIASVDVIRAFAAPHVSKTQVDEQGMIGSLYQPTGPDSHPGVLILGGSDGGMRESAAALLASHGYAAFSLAYFGIEDVPEDLVNIPLEYFETAIHWLQQQPQVHANQIAVVGFSRGGELALQLGTMFPEIKAVVAGSPSGVRYAGLRNFMGVPDPAWTYENKPLIYLQPKNSVSSFFSYFSKLLTRKPISNLSVFHNTLKNKGQIDAARIPVERIQAPIMLISGGDDQLWPSSLFSNMIMERLTEKNHPYPNVHLHYKDAGHFLCFPFTFPSMPPEVLLSNGPFTLTFGGSANANAQAAKDSWPKILAFLDESLS</sequence>
<evidence type="ECO:0000256" key="1">
    <source>
        <dbReference type="ARBA" id="ARBA00006538"/>
    </source>
</evidence>
<feature type="domain" description="Acyl-CoA thioester hydrolase/bile acid-CoA amino acid N-acetyltransferase" evidence="3">
    <location>
        <begin position="21"/>
        <end position="142"/>
    </location>
</feature>
<reference evidence="5 6" key="1">
    <citation type="journal article" date="2007" name="Int. J. Syst. Evol. Microbiol.">
        <title>Oceanobacillus profundus sp. nov., isolated from a deep-sea sediment core.</title>
        <authorList>
            <person name="Kim Y.G."/>
            <person name="Choi D.H."/>
            <person name="Hyun S."/>
            <person name="Cho B.C."/>
        </authorList>
    </citation>
    <scope>NUCLEOTIDE SEQUENCE [LARGE SCALE GENOMIC DNA]</scope>
    <source>
        <strain evidence="5 6">DSM 18246</strain>
    </source>
</reference>
<dbReference type="GO" id="GO:0006631">
    <property type="term" value="P:fatty acid metabolic process"/>
    <property type="evidence" value="ECO:0007669"/>
    <property type="project" value="TreeGrafter"/>
</dbReference>
<dbReference type="InterPro" id="IPR006862">
    <property type="entry name" value="Thio_Ohase/aa_AcTrfase"/>
</dbReference>
<dbReference type="OrthoDB" id="8922993at2"/>
<protein>
    <recommendedName>
        <fullName evidence="7">Acyl-CoA thioesterase</fullName>
    </recommendedName>
</protein>
<dbReference type="PIRSF" id="PIRSF016521">
    <property type="entry name" value="Acyl-CoA_hydro"/>
    <property type="match status" value="1"/>
</dbReference>
<proteinExistence type="inferred from homology"/>
<evidence type="ECO:0008006" key="7">
    <source>
        <dbReference type="Google" id="ProtNLM"/>
    </source>
</evidence>
<feature type="active site" description="Charge relay system" evidence="2">
    <location>
        <position position="233"/>
    </location>
</feature>
<dbReference type="GO" id="GO:0047617">
    <property type="term" value="F:fatty acyl-CoA hydrolase activity"/>
    <property type="evidence" value="ECO:0007669"/>
    <property type="project" value="TreeGrafter"/>
</dbReference>
<dbReference type="GO" id="GO:0006637">
    <property type="term" value="P:acyl-CoA metabolic process"/>
    <property type="evidence" value="ECO:0007669"/>
    <property type="project" value="InterPro"/>
</dbReference>
<comment type="similarity">
    <text evidence="1">Belongs to the C/M/P thioester hydrolase family.</text>
</comment>